<dbReference type="PRINTS" id="PR01234">
    <property type="entry name" value="TNECROSISFCT"/>
</dbReference>
<dbReference type="SUPFAM" id="SSF49842">
    <property type="entry name" value="TNF-like"/>
    <property type="match status" value="1"/>
</dbReference>
<keyword evidence="14" id="KW-1015">Disulfide bond</keyword>
<keyword evidence="13 19" id="KW-0472">Membrane</keyword>
<proteinExistence type="inferred from homology"/>
<evidence type="ECO:0000256" key="11">
    <source>
        <dbReference type="ARBA" id="ARBA00022968"/>
    </source>
</evidence>
<evidence type="ECO:0000256" key="8">
    <source>
        <dbReference type="ARBA" id="ARBA00022525"/>
    </source>
</evidence>
<evidence type="ECO:0000256" key="14">
    <source>
        <dbReference type="ARBA" id="ARBA00023157"/>
    </source>
</evidence>
<keyword evidence="22" id="KW-1185">Reference proteome</keyword>
<dbReference type="GO" id="GO:0050793">
    <property type="term" value="P:regulation of developmental process"/>
    <property type="evidence" value="ECO:0007669"/>
    <property type="project" value="UniProtKB-ARBA"/>
</dbReference>
<evidence type="ECO:0000256" key="13">
    <source>
        <dbReference type="ARBA" id="ARBA00023136"/>
    </source>
</evidence>
<evidence type="ECO:0000313" key="22">
    <source>
        <dbReference type="Proteomes" id="UP000694545"/>
    </source>
</evidence>
<dbReference type="GO" id="GO:0051046">
    <property type="term" value="P:regulation of secretion"/>
    <property type="evidence" value="ECO:0007669"/>
    <property type="project" value="UniProtKB-ARBA"/>
</dbReference>
<dbReference type="GO" id="GO:0005125">
    <property type="term" value="F:cytokine activity"/>
    <property type="evidence" value="ECO:0007669"/>
    <property type="project" value="UniProtKB-KW"/>
</dbReference>
<keyword evidence="10" id="KW-0519">Myristate</keyword>
<comment type="similarity">
    <text evidence="4">Belongs to the tumor necrosis factor family.</text>
</comment>
<dbReference type="Gene3D" id="2.60.120.40">
    <property type="match status" value="1"/>
</dbReference>
<dbReference type="GO" id="GO:0045944">
    <property type="term" value="P:positive regulation of transcription by RNA polymerase II"/>
    <property type="evidence" value="ECO:0007669"/>
    <property type="project" value="TreeGrafter"/>
</dbReference>
<dbReference type="PRINTS" id="PR01235">
    <property type="entry name" value="TNFALPHA"/>
</dbReference>
<reference evidence="21" key="1">
    <citation type="submission" date="2025-08" db="UniProtKB">
        <authorList>
            <consortium name="Ensembl"/>
        </authorList>
    </citation>
    <scope>IDENTIFICATION</scope>
</reference>
<protein>
    <recommendedName>
        <fullName evidence="5">Tumor necrosis factor</fullName>
    </recommendedName>
    <alternativeName>
        <fullName evidence="17">Cachectin</fullName>
    </alternativeName>
    <alternativeName>
        <fullName evidence="16">TNF-alpha</fullName>
    </alternativeName>
    <alternativeName>
        <fullName evidence="18">Tumor necrosis factor ligand superfamily member 2</fullName>
    </alternativeName>
</protein>
<dbReference type="Pfam" id="PF00229">
    <property type="entry name" value="TNF"/>
    <property type="match status" value="1"/>
</dbReference>
<dbReference type="GO" id="GO:0005164">
    <property type="term" value="F:tumor necrosis factor receptor binding"/>
    <property type="evidence" value="ECO:0007669"/>
    <property type="project" value="InterPro"/>
</dbReference>
<evidence type="ECO:0000256" key="4">
    <source>
        <dbReference type="ARBA" id="ARBA00008670"/>
    </source>
</evidence>
<dbReference type="PANTHER" id="PTHR11471">
    <property type="entry name" value="TUMOR NECROSIS FACTOR FAMILY MEMBER"/>
    <property type="match status" value="1"/>
</dbReference>
<comment type="function">
    <text evidence="1">The TNF intracellular domain (ICD) form induces IL12 production in dendritic cells.</text>
</comment>
<name>A0A8D2JEJ4_VARKO</name>
<dbReference type="InterPro" id="IPR008983">
    <property type="entry name" value="Tumour_necrosis_fac-like_dom"/>
</dbReference>
<evidence type="ECO:0000256" key="5">
    <source>
        <dbReference type="ARBA" id="ARBA00013893"/>
    </source>
</evidence>
<evidence type="ECO:0000256" key="19">
    <source>
        <dbReference type="SAM" id="Phobius"/>
    </source>
</evidence>
<keyword evidence="7" id="KW-0202">Cytokine</keyword>
<dbReference type="Ensembl" id="ENSVKKT00000013121.1">
    <property type="protein sequence ID" value="ENSVKKP00000012813.1"/>
    <property type="gene ID" value="ENSVKKG00000008877.1"/>
</dbReference>
<dbReference type="GO" id="GO:0005886">
    <property type="term" value="C:plasma membrane"/>
    <property type="evidence" value="ECO:0007669"/>
    <property type="project" value="UniProtKB-SubCell"/>
</dbReference>
<dbReference type="PROSITE" id="PS00251">
    <property type="entry name" value="THD_1"/>
    <property type="match status" value="1"/>
</dbReference>
<evidence type="ECO:0000256" key="3">
    <source>
        <dbReference type="ARBA" id="ARBA00004613"/>
    </source>
</evidence>
<dbReference type="SMART" id="SM00207">
    <property type="entry name" value="TNF"/>
    <property type="match status" value="1"/>
</dbReference>
<comment type="subcellular location">
    <subcellularLocation>
        <location evidence="2">Cell membrane</location>
        <topology evidence="2">Single-pass type II membrane protein</topology>
    </subcellularLocation>
    <subcellularLocation>
        <location evidence="3">Secreted</location>
    </subcellularLocation>
</comment>
<reference evidence="21" key="2">
    <citation type="submission" date="2025-09" db="UniProtKB">
        <authorList>
            <consortium name="Ensembl"/>
        </authorList>
    </citation>
    <scope>IDENTIFICATION</scope>
</reference>
<dbReference type="GO" id="GO:0006955">
    <property type="term" value="P:immune response"/>
    <property type="evidence" value="ECO:0007669"/>
    <property type="project" value="InterPro"/>
</dbReference>
<dbReference type="CDD" id="cd00184">
    <property type="entry name" value="TNF"/>
    <property type="match status" value="1"/>
</dbReference>
<dbReference type="Proteomes" id="UP000694545">
    <property type="component" value="Unplaced"/>
</dbReference>
<dbReference type="InterPro" id="IPR021184">
    <property type="entry name" value="TNF_CS"/>
</dbReference>
<evidence type="ECO:0000256" key="16">
    <source>
        <dbReference type="ARBA" id="ARBA00029751"/>
    </source>
</evidence>
<keyword evidence="15" id="KW-0449">Lipoprotein</keyword>
<dbReference type="GO" id="GO:2001238">
    <property type="term" value="P:positive regulation of extrinsic apoptotic signaling pathway"/>
    <property type="evidence" value="ECO:0007669"/>
    <property type="project" value="TreeGrafter"/>
</dbReference>
<dbReference type="AlphaFoldDB" id="A0A8D2JEJ4"/>
<dbReference type="GO" id="GO:0008625">
    <property type="term" value="P:extrinsic apoptotic signaling pathway via death domain receptors"/>
    <property type="evidence" value="ECO:0007669"/>
    <property type="project" value="TreeGrafter"/>
</dbReference>
<keyword evidence="6" id="KW-1003">Cell membrane</keyword>
<evidence type="ECO:0000256" key="2">
    <source>
        <dbReference type="ARBA" id="ARBA00004401"/>
    </source>
</evidence>
<evidence type="ECO:0000256" key="7">
    <source>
        <dbReference type="ARBA" id="ARBA00022514"/>
    </source>
</evidence>
<keyword evidence="9 19" id="KW-0812">Transmembrane</keyword>
<feature type="domain" description="THD" evidence="20">
    <location>
        <begin position="96"/>
        <end position="242"/>
    </location>
</feature>
<accession>A0A8D2JEJ4</accession>
<evidence type="ECO:0000256" key="6">
    <source>
        <dbReference type="ARBA" id="ARBA00022475"/>
    </source>
</evidence>
<evidence type="ECO:0000256" key="18">
    <source>
        <dbReference type="ARBA" id="ARBA00033265"/>
    </source>
</evidence>
<dbReference type="PANTHER" id="PTHR11471:SF23">
    <property type="entry name" value="TUMOR NECROSIS FACTOR"/>
    <property type="match status" value="1"/>
</dbReference>
<dbReference type="GO" id="GO:0051239">
    <property type="term" value="P:regulation of multicellular organismal process"/>
    <property type="evidence" value="ECO:0007669"/>
    <property type="project" value="UniProtKB-ARBA"/>
</dbReference>
<evidence type="ECO:0000256" key="15">
    <source>
        <dbReference type="ARBA" id="ARBA00023288"/>
    </source>
</evidence>
<dbReference type="InterPro" id="IPR006053">
    <property type="entry name" value="TNF"/>
</dbReference>
<keyword evidence="12 19" id="KW-1133">Transmembrane helix</keyword>
<evidence type="ECO:0000256" key="12">
    <source>
        <dbReference type="ARBA" id="ARBA00022989"/>
    </source>
</evidence>
<sequence length="242" mass="27038">MSSEHLVYDLEKGSRVILVDKSLRKEGPWKCLSICSFVLLIGATLLFTLLQFGAFRQSETEVSSTGRWGETSLGRADFEVSTFSSGWLQALVSRKPAAHAIANLSRHNQLLWTTKVAPSMLENGMQLNENDNSLVVPSTGLYFIYSQLLFHGKGCTSPVLLTHTISWQSAQFNTEVDLLKSMKTVCEGGRDPPSHSKLWFESIYQGAVFKLHKGDRLWSKTDLPHHLDLTRSGQIYFGVIGM</sequence>
<evidence type="ECO:0000259" key="20">
    <source>
        <dbReference type="PROSITE" id="PS50049"/>
    </source>
</evidence>
<keyword evidence="11" id="KW-0735">Signal-anchor</keyword>
<evidence type="ECO:0000256" key="1">
    <source>
        <dbReference type="ARBA" id="ARBA00003559"/>
    </source>
</evidence>
<dbReference type="PROSITE" id="PS50049">
    <property type="entry name" value="THD_2"/>
    <property type="match status" value="1"/>
</dbReference>
<keyword evidence="8" id="KW-0964">Secreted</keyword>
<dbReference type="GO" id="GO:0043123">
    <property type="term" value="P:positive regulation of canonical NF-kappaB signal transduction"/>
    <property type="evidence" value="ECO:0007669"/>
    <property type="project" value="TreeGrafter"/>
</dbReference>
<evidence type="ECO:0000256" key="17">
    <source>
        <dbReference type="ARBA" id="ARBA00031915"/>
    </source>
</evidence>
<feature type="transmembrane region" description="Helical" evidence="19">
    <location>
        <begin position="31"/>
        <end position="55"/>
    </location>
</feature>
<evidence type="ECO:0000313" key="21">
    <source>
        <dbReference type="Ensembl" id="ENSVKKP00000012813.1"/>
    </source>
</evidence>
<dbReference type="InterPro" id="IPR006052">
    <property type="entry name" value="TNF_dom"/>
</dbReference>
<evidence type="ECO:0000256" key="9">
    <source>
        <dbReference type="ARBA" id="ARBA00022692"/>
    </source>
</evidence>
<evidence type="ECO:0000256" key="10">
    <source>
        <dbReference type="ARBA" id="ARBA00022707"/>
    </source>
</evidence>
<dbReference type="OMA" id="RDSTWRC"/>
<dbReference type="GO" id="GO:0033209">
    <property type="term" value="P:tumor necrosis factor-mediated signaling pathway"/>
    <property type="evidence" value="ECO:0007669"/>
    <property type="project" value="TreeGrafter"/>
</dbReference>
<dbReference type="GO" id="GO:0009986">
    <property type="term" value="C:cell surface"/>
    <property type="evidence" value="ECO:0007669"/>
    <property type="project" value="TreeGrafter"/>
</dbReference>
<dbReference type="GO" id="GO:0005615">
    <property type="term" value="C:extracellular space"/>
    <property type="evidence" value="ECO:0007669"/>
    <property type="project" value="UniProtKB-KW"/>
</dbReference>
<organism evidence="21 22">
    <name type="scientific">Varanus komodoensis</name>
    <name type="common">Komodo dragon</name>
    <dbReference type="NCBI Taxonomy" id="61221"/>
    <lineage>
        <taxon>Eukaryota</taxon>
        <taxon>Metazoa</taxon>
        <taxon>Chordata</taxon>
        <taxon>Craniata</taxon>
        <taxon>Vertebrata</taxon>
        <taxon>Euteleostomi</taxon>
        <taxon>Lepidosauria</taxon>
        <taxon>Squamata</taxon>
        <taxon>Bifurcata</taxon>
        <taxon>Unidentata</taxon>
        <taxon>Episquamata</taxon>
        <taxon>Toxicofera</taxon>
        <taxon>Anguimorpha</taxon>
        <taxon>Paleoanguimorpha</taxon>
        <taxon>Varanoidea</taxon>
        <taxon>Varanidae</taxon>
        <taxon>Varanus</taxon>
    </lineage>
</organism>
<dbReference type="InterPro" id="IPR002959">
    <property type="entry name" value="TNF_alpha"/>
</dbReference>